<evidence type="ECO:0000313" key="4">
    <source>
        <dbReference type="EMBL" id="CAL4179430.1"/>
    </source>
</evidence>
<keyword evidence="5" id="KW-1185">Reference proteome</keyword>
<dbReference type="PRINTS" id="PR00080">
    <property type="entry name" value="SDRFAMILY"/>
</dbReference>
<dbReference type="EMBL" id="CAXKWB010057311">
    <property type="protein sequence ID" value="CAL4179430.1"/>
    <property type="molecule type" value="Genomic_DNA"/>
</dbReference>
<evidence type="ECO:0000256" key="2">
    <source>
        <dbReference type="ARBA" id="ARBA00023002"/>
    </source>
</evidence>
<comment type="caution">
    <text evidence="4">The sequence shown here is derived from an EMBL/GenBank/DDBJ whole genome shotgun (WGS) entry which is preliminary data.</text>
</comment>
<gene>
    <name evidence="4" type="ORF">MNOR_LOCUS35144</name>
</gene>
<dbReference type="AlphaFoldDB" id="A0AAV2SEN4"/>
<dbReference type="InterPro" id="IPR002347">
    <property type="entry name" value="SDR_fam"/>
</dbReference>
<dbReference type="GO" id="GO:0016616">
    <property type="term" value="F:oxidoreductase activity, acting on the CH-OH group of donors, NAD or NADP as acceptor"/>
    <property type="evidence" value="ECO:0007669"/>
    <property type="project" value="UniProtKB-ARBA"/>
</dbReference>
<proteinExistence type="inferred from homology"/>
<dbReference type="InterPro" id="IPR036291">
    <property type="entry name" value="NAD(P)-bd_dom_sf"/>
</dbReference>
<evidence type="ECO:0000256" key="1">
    <source>
        <dbReference type="ARBA" id="ARBA00006484"/>
    </source>
</evidence>
<evidence type="ECO:0000313" key="5">
    <source>
        <dbReference type="Proteomes" id="UP001497623"/>
    </source>
</evidence>
<keyword evidence="2" id="KW-0560">Oxidoreductase</keyword>
<dbReference type="PROSITE" id="PS00061">
    <property type="entry name" value="ADH_SHORT"/>
    <property type="match status" value="1"/>
</dbReference>
<dbReference type="PRINTS" id="PR00081">
    <property type="entry name" value="GDHRDH"/>
</dbReference>
<name>A0AAV2SEN4_MEGNR</name>
<evidence type="ECO:0000256" key="3">
    <source>
        <dbReference type="RuleBase" id="RU000363"/>
    </source>
</evidence>
<dbReference type="Gene3D" id="3.40.50.720">
    <property type="entry name" value="NAD(P)-binding Rossmann-like Domain"/>
    <property type="match status" value="1"/>
</dbReference>
<feature type="non-terminal residue" evidence="4">
    <location>
        <position position="388"/>
    </location>
</feature>
<organism evidence="4 5">
    <name type="scientific">Meganyctiphanes norvegica</name>
    <name type="common">Northern krill</name>
    <name type="synonym">Thysanopoda norvegica</name>
    <dbReference type="NCBI Taxonomy" id="48144"/>
    <lineage>
        <taxon>Eukaryota</taxon>
        <taxon>Metazoa</taxon>
        <taxon>Ecdysozoa</taxon>
        <taxon>Arthropoda</taxon>
        <taxon>Crustacea</taxon>
        <taxon>Multicrustacea</taxon>
        <taxon>Malacostraca</taxon>
        <taxon>Eumalacostraca</taxon>
        <taxon>Eucarida</taxon>
        <taxon>Euphausiacea</taxon>
        <taxon>Euphausiidae</taxon>
        <taxon>Meganyctiphanes</taxon>
    </lineage>
</organism>
<dbReference type="PANTHER" id="PTHR43115:SF4">
    <property type="entry name" value="DEHYDROGENASE_REDUCTASE SDR FAMILY MEMBER 11"/>
    <property type="match status" value="1"/>
</dbReference>
<reference evidence="4 5" key="1">
    <citation type="submission" date="2024-05" db="EMBL/GenBank/DDBJ databases">
        <authorList>
            <person name="Wallberg A."/>
        </authorList>
    </citation>
    <scope>NUCLEOTIDE SEQUENCE [LARGE SCALE GENOMIC DNA]</scope>
</reference>
<dbReference type="Proteomes" id="UP001497623">
    <property type="component" value="Unassembled WGS sequence"/>
</dbReference>
<sequence length="388" mass="42872">MYLRAYRSVYGIKNRLTSLGVDKTNCEKIYVGKSHNIPNILNQHERAKTIPSTKYSERHSNSDTKMSIIEPFEELSNTSSSRQATNNQLMVIPQEIMRYRSMRRTSGNGFPKAQGQPNPAPVQPGAWTNLPHDVEMDRWVGRVALVTGASSGIGAAICKVLVCHGMTVIGVARRFEKLEALAQGLLGNSGALKPFKCDLKNDAEVLEMFSVIKSDYGGVDVRINNAGMSHNQSLLDGTPEQWREMLDINVVSVCLCTSQAIKSMKDRNVDDGQIIHINSTLGHRVVPWPQLHFYAATKHAMTALTEGMRQELREGNTNFRIASISPGLVATEFLAQMINDGAAAKKMYESVPCLEAKDVASSVLHILSSPVHVQIHDVIMRPTGSMNW</sequence>
<dbReference type="SUPFAM" id="SSF51735">
    <property type="entry name" value="NAD(P)-binding Rossmann-fold domains"/>
    <property type="match status" value="1"/>
</dbReference>
<accession>A0AAV2SEN4</accession>
<dbReference type="PANTHER" id="PTHR43115">
    <property type="entry name" value="DEHYDROGENASE/REDUCTASE SDR FAMILY MEMBER 11"/>
    <property type="match status" value="1"/>
</dbReference>
<protein>
    <recommendedName>
        <fullName evidence="6">Dehydrogenase/reductase SDR family member 11</fullName>
    </recommendedName>
</protein>
<dbReference type="InterPro" id="IPR020904">
    <property type="entry name" value="Sc_DH/Rdtase_CS"/>
</dbReference>
<evidence type="ECO:0008006" key="6">
    <source>
        <dbReference type="Google" id="ProtNLM"/>
    </source>
</evidence>
<dbReference type="Pfam" id="PF00106">
    <property type="entry name" value="adh_short"/>
    <property type="match status" value="1"/>
</dbReference>
<comment type="similarity">
    <text evidence="1 3">Belongs to the short-chain dehydrogenases/reductases (SDR) family.</text>
</comment>
<dbReference type="FunFam" id="3.40.50.720:FF:000047">
    <property type="entry name" value="NADP-dependent L-serine/L-allo-threonine dehydrogenase"/>
    <property type="match status" value="1"/>
</dbReference>